<evidence type="ECO:0000256" key="7">
    <source>
        <dbReference type="SAM" id="Phobius"/>
    </source>
</evidence>
<dbReference type="PANTHER" id="PTHR23517:SF13">
    <property type="entry name" value="MAJOR FACILITATOR SUPERFAMILY MFS_1"/>
    <property type="match status" value="1"/>
</dbReference>
<feature type="transmembrane region" description="Helical" evidence="7">
    <location>
        <begin position="78"/>
        <end position="96"/>
    </location>
</feature>
<dbReference type="GO" id="GO:0005886">
    <property type="term" value="C:plasma membrane"/>
    <property type="evidence" value="ECO:0007669"/>
    <property type="project" value="UniProtKB-SubCell"/>
</dbReference>
<dbReference type="InterPro" id="IPR020846">
    <property type="entry name" value="MFS_dom"/>
</dbReference>
<evidence type="ECO:0000256" key="4">
    <source>
        <dbReference type="ARBA" id="ARBA00022692"/>
    </source>
</evidence>
<feature type="transmembrane region" description="Helical" evidence="7">
    <location>
        <begin position="108"/>
        <end position="127"/>
    </location>
</feature>
<name>H0R2I1_9ACTN</name>
<dbReference type="EMBL" id="BAEH01000079">
    <property type="protein sequence ID" value="GAB19282.1"/>
    <property type="molecule type" value="Genomic_DNA"/>
</dbReference>
<accession>H0R2I1</accession>
<dbReference type="Gene3D" id="1.20.1250.20">
    <property type="entry name" value="MFS general substrate transporter like domains"/>
    <property type="match status" value="1"/>
</dbReference>
<feature type="transmembrane region" description="Helical" evidence="7">
    <location>
        <begin position="249"/>
        <end position="271"/>
    </location>
</feature>
<dbReference type="InterPro" id="IPR050171">
    <property type="entry name" value="MFS_Transporters"/>
</dbReference>
<keyword evidence="6 7" id="KW-0472">Membrane</keyword>
<evidence type="ECO:0000313" key="9">
    <source>
        <dbReference type="EMBL" id="GAB19282.1"/>
    </source>
</evidence>
<comment type="caution">
    <text evidence="9">The sequence shown here is derived from an EMBL/GenBank/DDBJ whole genome shotgun (WGS) entry which is preliminary data.</text>
</comment>
<keyword evidence="3" id="KW-1003">Cell membrane</keyword>
<evidence type="ECO:0000313" key="10">
    <source>
        <dbReference type="Proteomes" id="UP000035034"/>
    </source>
</evidence>
<dbReference type="AlphaFoldDB" id="H0R2I1"/>
<dbReference type="Pfam" id="PF07690">
    <property type="entry name" value="MFS_1"/>
    <property type="match status" value="1"/>
</dbReference>
<comment type="subcellular location">
    <subcellularLocation>
        <location evidence="1">Cell membrane</location>
        <topology evidence="1">Multi-pass membrane protein</topology>
    </subcellularLocation>
</comment>
<feature type="transmembrane region" description="Helical" evidence="7">
    <location>
        <begin position="374"/>
        <end position="396"/>
    </location>
</feature>
<feature type="transmembrane region" description="Helical" evidence="7">
    <location>
        <begin position="165"/>
        <end position="187"/>
    </location>
</feature>
<feature type="transmembrane region" description="Helical" evidence="7">
    <location>
        <begin position="44"/>
        <end position="66"/>
    </location>
</feature>
<dbReference type="InterPro" id="IPR036259">
    <property type="entry name" value="MFS_trans_sf"/>
</dbReference>
<feature type="transmembrane region" description="Helical" evidence="7">
    <location>
        <begin position="139"/>
        <end position="159"/>
    </location>
</feature>
<dbReference type="GO" id="GO:0022857">
    <property type="term" value="F:transmembrane transporter activity"/>
    <property type="evidence" value="ECO:0007669"/>
    <property type="project" value="InterPro"/>
</dbReference>
<feature type="domain" description="Major facilitator superfamily (MFS) profile" evidence="8">
    <location>
        <begin position="1"/>
        <end position="401"/>
    </location>
</feature>
<dbReference type="SUPFAM" id="SSF103473">
    <property type="entry name" value="MFS general substrate transporter"/>
    <property type="match status" value="1"/>
</dbReference>
<keyword evidence="5 7" id="KW-1133">Transmembrane helix</keyword>
<keyword evidence="2" id="KW-0813">Transport</keyword>
<reference evidence="9 10" key="1">
    <citation type="submission" date="2011-12" db="EMBL/GenBank/DDBJ databases">
        <title>Whole genome shotgun sequence of Gordonia effusa NBRC 100432.</title>
        <authorList>
            <person name="Yoshida I."/>
            <person name="Takarada H."/>
            <person name="Hosoyama A."/>
            <person name="Tsuchikane K."/>
            <person name="Katsumata H."/>
            <person name="Yamazaki S."/>
            <person name="Fujita N."/>
        </authorList>
    </citation>
    <scope>NUCLEOTIDE SEQUENCE [LARGE SCALE GENOMIC DNA]</scope>
    <source>
        <strain evidence="9 10">NBRC 100432</strain>
    </source>
</reference>
<evidence type="ECO:0000256" key="2">
    <source>
        <dbReference type="ARBA" id="ARBA00022448"/>
    </source>
</evidence>
<dbReference type="PANTHER" id="PTHR23517">
    <property type="entry name" value="RESISTANCE PROTEIN MDTM, PUTATIVE-RELATED-RELATED"/>
    <property type="match status" value="1"/>
</dbReference>
<feature type="transmembrane region" description="Helical" evidence="7">
    <location>
        <begin position="307"/>
        <end position="330"/>
    </location>
</feature>
<feature type="transmembrane region" description="Helical" evidence="7">
    <location>
        <begin position="283"/>
        <end position="301"/>
    </location>
</feature>
<protein>
    <submittedName>
        <fullName evidence="9">Putative major facilitator superfamily transporter</fullName>
    </submittedName>
</protein>
<keyword evidence="4 7" id="KW-0812">Transmembrane</keyword>
<evidence type="ECO:0000256" key="1">
    <source>
        <dbReference type="ARBA" id="ARBA00004651"/>
    </source>
</evidence>
<evidence type="ECO:0000256" key="3">
    <source>
        <dbReference type="ARBA" id="ARBA00022475"/>
    </source>
</evidence>
<sequence>MTSARLSASTAPFWCVSAITALVLFASAAPSPIYPLYQQLWGFSSFTLTLIFAVYVIALLTMLLTVGSISDHVGRRPVLLAGISVLILAMVAFALADGVATLMVARVVQGIATGAILGALSATMLDLQPDEQTGAMANGAAPGVGLSSGVIVAGIFVEYVPDPRVIIYVLTGVALAAALVVVLWLPETSPRVGFDDRRHVVSTIAPRASVPSVVAPVFFAGVPVMLATWSLGGMQLSLGSSVVARILGITNHAAAGAALAVFFVVAAIAAVASSSMDPEPKRAVGLVALFVGVLTTLTGALSASTPVYLIGSGIAGIGFGTAFVAVVALLGAVTPADERGRVFAAVFVGSYLGFSIPAVVAGASTGHFGLRTTYIGYSIYVIALVVLAGISAALVARRARRTSLHRDDGDEIVEADEVIGVASVEAGVVSVCGSRDE</sequence>
<dbReference type="RefSeq" id="WP_007318617.1">
    <property type="nucleotide sequence ID" value="NZ_BAEH01000079.1"/>
</dbReference>
<dbReference type="OrthoDB" id="3177957at2"/>
<organism evidence="9 10">
    <name type="scientific">Gordonia effusa NBRC 100432</name>
    <dbReference type="NCBI Taxonomy" id="1077974"/>
    <lineage>
        <taxon>Bacteria</taxon>
        <taxon>Bacillati</taxon>
        <taxon>Actinomycetota</taxon>
        <taxon>Actinomycetes</taxon>
        <taxon>Mycobacteriales</taxon>
        <taxon>Gordoniaceae</taxon>
        <taxon>Gordonia</taxon>
    </lineage>
</organism>
<evidence type="ECO:0000256" key="5">
    <source>
        <dbReference type="ARBA" id="ARBA00022989"/>
    </source>
</evidence>
<dbReference type="eggNOG" id="COG0477">
    <property type="taxonomic scope" value="Bacteria"/>
</dbReference>
<feature type="transmembrane region" description="Helical" evidence="7">
    <location>
        <begin position="208"/>
        <end position="229"/>
    </location>
</feature>
<dbReference type="STRING" id="1077974.GOEFS_079_00100"/>
<proteinExistence type="predicted"/>
<feature type="transmembrane region" description="Helical" evidence="7">
    <location>
        <begin position="342"/>
        <end position="362"/>
    </location>
</feature>
<evidence type="ECO:0000256" key="6">
    <source>
        <dbReference type="ARBA" id="ARBA00023136"/>
    </source>
</evidence>
<keyword evidence="10" id="KW-1185">Reference proteome</keyword>
<dbReference type="Proteomes" id="UP000035034">
    <property type="component" value="Unassembled WGS sequence"/>
</dbReference>
<gene>
    <name evidence="9" type="ORF">GOEFS_079_00100</name>
</gene>
<dbReference type="PROSITE" id="PS50850">
    <property type="entry name" value="MFS"/>
    <property type="match status" value="1"/>
</dbReference>
<evidence type="ECO:0000259" key="8">
    <source>
        <dbReference type="PROSITE" id="PS50850"/>
    </source>
</evidence>
<dbReference type="InterPro" id="IPR011701">
    <property type="entry name" value="MFS"/>
</dbReference>